<dbReference type="EMBL" id="KV030243">
    <property type="protein sequence ID" value="KZV13668.1"/>
    <property type="molecule type" value="Genomic_DNA"/>
</dbReference>
<dbReference type="AlphaFoldDB" id="A0A2Z6ZWJ6"/>
<evidence type="ECO:0000313" key="1">
    <source>
        <dbReference type="EMBL" id="KZV13668.1"/>
    </source>
</evidence>
<reference evidence="1 2" key="1">
    <citation type="journal article" date="2015" name="Proc. Natl. Acad. Sci. U.S.A.">
        <title>The resurrection genome of Boea hygrometrica: A blueprint for survival of dehydration.</title>
        <authorList>
            <person name="Xiao L."/>
            <person name="Yang G."/>
            <person name="Zhang L."/>
            <person name="Yang X."/>
            <person name="Zhao S."/>
            <person name="Ji Z."/>
            <person name="Zhou Q."/>
            <person name="Hu M."/>
            <person name="Wang Y."/>
            <person name="Chen M."/>
            <person name="Xu Y."/>
            <person name="Jin H."/>
            <person name="Xiao X."/>
            <person name="Hu G."/>
            <person name="Bao F."/>
            <person name="Hu Y."/>
            <person name="Wan P."/>
            <person name="Li L."/>
            <person name="Deng X."/>
            <person name="Kuang T."/>
            <person name="Xiang C."/>
            <person name="Zhu J.K."/>
            <person name="Oliver M.J."/>
            <person name="He Y."/>
        </authorList>
    </citation>
    <scope>NUCLEOTIDE SEQUENCE [LARGE SCALE GENOMIC DNA]</scope>
    <source>
        <strain evidence="2">cv. XS01</strain>
    </source>
</reference>
<gene>
    <name evidence="1" type="ORF">F511_45169</name>
</gene>
<proteinExistence type="predicted"/>
<sequence>MAAGRRCVRRRPSLAHMSARGLRAGRASLAMSSARHCAIVGRCWAPCRAWISAVGRAMSRLLSCAGRAIGAMMAGLLRAAGCWASAAGCTRRLPCAHAGREIQSTVAGLLCCVRWRTMIDERSTLRGCCAQISWWRPRAGRRLAKLRQCRDG</sequence>
<protein>
    <submittedName>
        <fullName evidence="1">Uncharacterized protein</fullName>
    </submittedName>
</protein>
<name>A0A2Z6ZWJ6_9LAMI</name>
<organism evidence="1 2">
    <name type="scientific">Dorcoceras hygrometricum</name>
    <dbReference type="NCBI Taxonomy" id="472368"/>
    <lineage>
        <taxon>Eukaryota</taxon>
        <taxon>Viridiplantae</taxon>
        <taxon>Streptophyta</taxon>
        <taxon>Embryophyta</taxon>
        <taxon>Tracheophyta</taxon>
        <taxon>Spermatophyta</taxon>
        <taxon>Magnoliopsida</taxon>
        <taxon>eudicotyledons</taxon>
        <taxon>Gunneridae</taxon>
        <taxon>Pentapetalae</taxon>
        <taxon>asterids</taxon>
        <taxon>lamiids</taxon>
        <taxon>Lamiales</taxon>
        <taxon>Gesneriaceae</taxon>
        <taxon>Didymocarpoideae</taxon>
        <taxon>Trichosporeae</taxon>
        <taxon>Loxocarpinae</taxon>
        <taxon>Dorcoceras</taxon>
    </lineage>
</organism>
<accession>A0A2Z6ZWJ6</accession>
<keyword evidence="2" id="KW-1185">Reference proteome</keyword>
<dbReference type="Proteomes" id="UP000250235">
    <property type="component" value="Unassembled WGS sequence"/>
</dbReference>
<evidence type="ECO:0000313" key="2">
    <source>
        <dbReference type="Proteomes" id="UP000250235"/>
    </source>
</evidence>